<evidence type="ECO:0000313" key="2">
    <source>
        <dbReference type="Proteomes" id="UP000321523"/>
    </source>
</evidence>
<accession>A0A512DVF0</accession>
<dbReference type="AlphaFoldDB" id="A0A512DVF0"/>
<evidence type="ECO:0000313" key="1">
    <source>
        <dbReference type="EMBL" id="GEO40437.1"/>
    </source>
</evidence>
<reference evidence="1 2" key="1">
    <citation type="submission" date="2019-07" db="EMBL/GenBank/DDBJ databases">
        <title>Whole genome shotgun sequence of Skermanella aerolata NBRC 106429.</title>
        <authorList>
            <person name="Hosoyama A."/>
            <person name="Uohara A."/>
            <person name="Ohji S."/>
            <person name="Ichikawa N."/>
        </authorList>
    </citation>
    <scope>NUCLEOTIDE SEQUENCE [LARGE SCALE GENOMIC DNA]</scope>
    <source>
        <strain evidence="1 2">NBRC 106429</strain>
    </source>
</reference>
<dbReference type="GO" id="GO:0016491">
    <property type="term" value="F:oxidoreductase activity"/>
    <property type="evidence" value="ECO:0007669"/>
    <property type="project" value="InterPro"/>
</dbReference>
<organism evidence="1 2">
    <name type="scientific">Skermanella aerolata</name>
    <dbReference type="NCBI Taxonomy" id="393310"/>
    <lineage>
        <taxon>Bacteria</taxon>
        <taxon>Pseudomonadati</taxon>
        <taxon>Pseudomonadota</taxon>
        <taxon>Alphaproteobacteria</taxon>
        <taxon>Rhodospirillales</taxon>
        <taxon>Azospirillaceae</taxon>
        <taxon>Skermanella</taxon>
    </lineage>
</organism>
<proteinExistence type="predicted"/>
<keyword evidence="2" id="KW-1185">Reference proteome</keyword>
<protein>
    <recommendedName>
        <fullName evidence="3">Rubrerythrin family protein</fullName>
    </recommendedName>
</protein>
<dbReference type="Proteomes" id="UP000321523">
    <property type="component" value="Unassembled WGS sequence"/>
</dbReference>
<dbReference type="CDD" id="cd00657">
    <property type="entry name" value="Ferritin_like"/>
    <property type="match status" value="1"/>
</dbReference>
<dbReference type="Gene3D" id="1.10.620.20">
    <property type="entry name" value="Ribonucleotide Reductase, subunit A"/>
    <property type="match status" value="1"/>
</dbReference>
<dbReference type="OrthoDB" id="581372at2"/>
<name>A0A512DVF0_9PROT</name>
<dbReference type="EMBL" id="BJYZ01000021">
    <property type="protein sequence ID" value="GEO40437.1"/>
    <property type="molecule type" value="Genomic_DNA"/>
</dbReference>
<dbReference type="InterPro" id="IPR009078">
    <property type="entry name" value="Ferritin-like_SF"/>
</dbReference>
<dbReference type="InterPro" id="IPR012348">
    <property type="entry name" value="RNR-like"/>
</dbReference>
<dbReference type="SUPFAM" id="SSF47240">
    <property type="entry name" value="Ferritin-like"/>
    <property type="match status" value="1"/>
</dbReference>
<evidence type="ECO:0008006" key="3">
    <source>
        <dbReference type="Google" id="ProtNLM"/>
    </source>
</evidence>
<dbReference type="RefSeq" id="WP_044429996.1">
    <property type="nucleotide sequence ID" value="NZ_BJYZ01000021.1"/>
</dbReference>
<gene>
    <name evidence="1" type="ORF">SAE02_45850</name>
</gene>
<sequence>MAYKHWTLDDLPWDQIDHSKADPEILKIIKAAALVEYNGRDYATYLCNVFSDDPEFQQVARDWAEEEVQHGAALGRWAEVIDPGFSLEAAFKRFTDGYKIKLEATESIRGSRSGELIARCMVETGTSSYYTALGDATDEPVLKAICRRIAADELRHYKTFYQYLNRYMEREELGRFSRLRIALGRINESEDDELAFAYYAANSPPTPYHRETYTRAYMRRAYAYYRPTHVDRGVAMIFKAVGLKPHTPVYRAATRMAWWYMDSKLKKLTKEAA</sequence>
<comment type="caution">
    <text evidence="1">The sequence shown here is derived from an EMBL/GenBank/DDBJ whole genome shotgun (WGS) entry which is preliminary data.</text>
</comment>